<feature type="domain" description="ABC transmembrane type-1" evidence="11">
    <location>
        <begin position="47"/>
        <end position="274"/>
    </location>
</feature>
<evidence type="ECO:0000256" key="2">
    <source>
        <dbReference type="ARBA" id="ARBA00007069"/>
    </source>
</evidence>
<dbReference type="InterPro" id="IPR051124">
    <property type="entry name" value="Phosphate_Transport_Permease"/>
</dbReference>
<dbReference type="Gene3D" id="1.10.3720.10">
    <property type="entry name" value="MetI-like"/>
    <property type="match status" value="1"/>
</dbReference>
<keyword evidence="7 9" id="KW-1133">Transmembrane helix</keyword>
<dbReference type="InterPro" id="IPR011864">
    <property type="entry name" value="Phosphate_PstC"/>
</dbReference>
<dbReference type="GO" id="GO:0005886">
    <property type="term" value="C:plasma membrane"/>
    <property type="evidence" value="ECO:0007669"/>
    <property type="project" value="UniProtKB-SubCell"/>
</dbReference>
<evidence type="ECO:0000256" key="4">
    <source>
        <dbReference type="ARBA" id="ARBA00022475"/>
    </source>
</evidence>
<comment type="subcellular location">
    <subcellularLocation>
        <location evidence="1 9">Cell membrane</location>
        <topology evidence="1 9">Multi-pass membrane protein</topology>
    </subcellularLocation>
</comment>
<feature type="transmembrane region" description="Helical" evidence="9">
    <location>
        <begin position="84"/>
        <end position="111"/>
    </location>
</feature>
<organism evidence="12">
    <name type="scientific">uncultured Acidimicrobiales bacterium</name>
    <dbReference type="NCBI Taxonomy" id="310071"/>
    <lineage>
        <taxon>Bacteria</taxon>
        <taxon>Bacillati</taxon>
        <taxon>Actinomycetota</taxon>
        <taxon>Acidimicrobiia</taxon>
        <taxon>Acidimicrobiales</taxon>
        <taxon>environmental samples</taxon>
    </lineage>
</organism>
<comment type="function">
    <text evidence="10">Part of the binding-protein-dependent transport system for phosphate; probably responsible for the translocation of the substrate across the membrane.</text>
</comment>
<sequence>MVLLILGLIAVATTRRAWPAFADEGMRFFTTTRWAPNAEVFGSLPFVYGTVVTAVIALVLAVPVSVGIALFLSDVAPRRLRRPVSSLVDLLAAIPSVVYGLWGVIVLAPWITGVYDRISDITSPVPVLSTLFAGPSTGRGLFTAGIILALMVTPIITSITREVFDTVPAMAKEAAYALGSTRWEMIRAAVFPHSRAGMIGAVMLGLGRAMGETIAAALVIGSSARITAQLFGSGDSMAAVIANEFGESGGLHRAALIGLGVELFALTILVNVIARVIIARGRRHA</sequence>
<keyword evidence="5 10" id="KW-0592">Phosphate transport</keyword>
<dbReference type="PROSITE" id="PS50928">
    <property type="entry name" value="ABC_TM1"/>
    <property type="match status" value="1"/>
</dbReference>
<dbReference type="GO" id="GO:0006817">
    <property type="term" value="P:phosphate ion transport"/>
    <property type="evidence" value="ECO:0007669"/>
    <property type="project" value="UniProtKB-KW"/>
</dbReference>
<evidence type="ECO:0000256" key="8">
    <source>
        <dbReference type="ARBA" id="ARBA00023136"/>
    </source>
</evidence>
<dbReference type="CDD" id="cd06261">
    <property type="entry name" value="TM_PBP2"/>
    <property type="match status" value="1"/>
</dbReference>
<feature type="transmembrane region" description="Helical" evidence="9">
    <location>
        <begin position="254"/>
        <end position="278"/>
    </location>
</feature>
<feature type="transmembrane region" description="Helical" evidence="9">
    <location>
        <begin position="213"/>
        <end position="234"/>
    </location>
</feature>
<dbReference type="SUPFAM" id="SSF161098">
    <property type="entry name" value="MetI-like"/>
    <property type="match status" value="1"/>
</dbReference>
<reference evidence="12" key="1">
    <citation type="submission" date="2020-02" db="EMBL/GenBank/DDBJ databases">
        <authorList>
            <person name="Meier V. D."/>
        </authorList>
    </citation>
    <scope>NUCLEOTIDE SEQUENCE</scope>
    <source>
        <strain evidence="12">AVDCRST_MAG10</strain>
    </source>
</reference>
<proteinExistence type="inferred from homology"/>
<dbReference type="Pfam" id="PF00528">
    <property type="entry name" value="BPD_transp_1"/>
    <property type="match status" value="1"/>
</dbReference>
<accession>A0A6J4HFQ8</accession>
<dbReference type="GO" id="GO:0005315">
    <property type="term" value="F:phosphate transmembrane transporter activity"/>
    <property type="evidence" value="ECO:0007669"/>
    <property type="project" value="InterPro"/>
</dbReference>
<evidence type="ECO:0000256" key="10">
    <source>
        <dbReference type="RuleBase" id="RU363054"/>
    </source>
</evidence>
<dbReference type="EMBL" id="CADCTB010000051">
    <property type="protein sequence ID" value="CAA9223268.1"/>
    <property type="molecule type" value="Genomic_DNA"/>
</dbReference>
<gene>
    <name evidence="12" type="ORF">AVDCRST_MAG10-790</name>
</gene>
<name>A0A6J4HFQ8_9ACTN</name>
<evidence type="ECO:0000256" key="9">
    <source>
        <dbReference type="RuleBase" id="RU363032"/>
    </source>
</evidence>
<comment type="similarity">
    <text evidence="2 10">Belongs to the binding-protein-dependent transport system permease family. CysTW subfamily.</text>
</comment>
<feature type="transmembrane region" description="Helical" evidence="9">
    <location>
        <begin position="131"/>
        <end position="152"/>
    </location>
</feature>
<evidence type="ECO:0000313" key="12">
    <source>
        <dbReference type="EMBL" id="CAA9223268.1"/>
    </source>
</evidence>
<keyword evidence="6 9" id="KW-0812">Transmembrane</keyword>
<dbReference type="PANTHER" id="PTHR30425">
    <property type="entry name" value="PHOSPHATE TRANSPORT SYSTEM PERMEASE PROTEIN PST"/>
    <property type="match status" value="1"/>
</dbReference>
<dbReference type="AlphaFoldDB" id="A0A6J4HFQ8"/>
<protein>
    <recommendedName>
        <fullName evidence="10">Phosphate transport system permease protein</fullName>
    </recommendedName>
</protein>
<evidence type="ECO:0000256" key="7">
    <source>
        <dbReference type="ARBA" id="ARBA00022989"/>
    </source>
</evidence>
<evidence type="ECO:0000256" key="3">
    <source>
        <dbReference type="ARBA" id="ARBA00022448"/>
    </source>
</evidence>
<dbReference type="NCBIfam" id="TIGR02138">
    <property type="entry name" value="phosphate_pstC"/>
    <property type="match status" value="1"/>
</dbReference>
<keyword evidence="4 10" id="KW-1003">Cell membrane</keyword>
<evidence type="ECO:0000256" key="6">
    <source>
        <dbReference type="ARBA" id="ARBA00022692"/>
    </source>
</evidence>
<dbReference type="InterPro" id="IPR000515">
    <property type="entry name" value="MetI-like"/>
</dbReference>
<feature type="transmembrane region" description="Helical" evidence="9">
    <location>
        <begin position="46"/>
        <end position="72"/>
    </location>
</feature>
<evidence type="ECO:0000256" key="1">
    <source>
        <dbReference type="ARBA" id="ARBA00004651"/>
    </source>
</evidence>
<dbReference type="InterPro" id="IPR035906">
    <property type="entry name" value="MetI-like_sf"/>
</dbReference>
<keyword evidence="3 9" id="KW-0813">Transport</keyword>
<dbReference type="PANTHER" id="PTHR30425:SF1">
    <property type="entry name" value="PHOSPHATE TRANSPORT SYSTEM PERMEASE PROTEIN PSTC"/>
    <property type="match status" value="1"/>
</dbReference>
<keyword evidence="8 9" id="KW-0472">Membrane</keyword>
<evidence type="ECO:0000256" key="5">
    <source>
        <dbReference type="ARBA" id="ARBA00022592"/>
    </source>
</evidence>
<evidence type="ECO:0000259" key="11">
    <source>
        <dbReference type="PROSITE" id="PS50928"/>
    </source>
</evidence>
<comment type="caution">
    <text evidence="10">Lacks conserved residue(s) required for the propagation of feature annotation.</text>
</comment>